<keyword evidence="1" id="KW-0472">Membrane</keyword>
<organism evidence="2 3">
    <name type="scientific">candidate division WWE3 bacterium</name>
    <dbReference type="NCBI Taxonomy" id="2053526"/>
    <lineage>
        <taxon>Bacteria</taxon>
        <taxon>Katanobacteria</taxon>
    </lineage>
</organism>
<evidence type="ECO:0000313" key="2">
    <source>
        <dbReference type="EMBL" id="HCQ40498.1"/>
    </source>
</evidence>
<name>A0A656PM44_UNCKA</name>
<evidence type="ECO:0000313" key="3">
    <source>
        <dbReference type="Proteomes" id="UP000262056"/>
    </source>
</evidence>
<protein>
    <submittedName>
        <fullName evidence="2">DUF1189 domain-containing protein</fullName>
    </submittedName>
</protein>
<gene>
    <name evidence="2" type="ORF">DIU24_02180</name>
</gene>
<proteinExistence type="predicted"/>
<evidence type="ECO:0000256" key="1">
    <source>
        <dbReference type="SAM" id="Phobius"/>
    </source>
</evidence>
<feature type="transmembrane region" description="Helical" evidence="1">
    <location>
        <begin position="232"/>
        <end position="250"/>
    </location>
</feature>
<dbReference type="Proteomes" id="UP000262056">
    <property type="component" value="Unassembled WGS sequence"/>
</dbReference>
<feature type="transmembrane region" description="Helical" evidence="1">
    <location>
        <begin position="179"/>
        <end position="198"/>
    </location>
</feature>
<dbReference type="Pfam" id="PF06691">
    <property type="entry name" value="DUF1189"/>
    <property type="match status" value="1"/>
</dbReference>
<sequence>MKKIKAFFYVAYKSVVSPKYYDEILKTHFEFSLKYYAVLVLIAAVVTSVGTYFIEAPKIRDTFQNALSEAERVYPENLVFTIKAGEWEINQPQPLVIPFPGNYEAEDKEKLPANLVVFDKNGTVGDLEKYNTALLVNEKNLLIKKAGEPGVYPLKDIPDTILDKGKVTKTITDVREVSGWILPLFLIVPVFAGLMVYYSIFRGAYLLVIGGLLFIAGRALGAGVPYKNAFRIGLHAMTLPVLIDTVLSVVNLPMPITYWFLAVNLVMGVFVLREIGKNPVEVATQEKP</sequence>
<dbReference type="AlphaFoldDB" id="A0A656PM44"/>
<dbReference type="InterPro" id="IPR009574">
    <property type="entry name" value="DUF1189"/>
</dbReference>
<comment type="caution">
    <text evidence="2">The sequence shown here is derived from an EMBL/GenBank/DDBJ whole genome shotgun (WGS) entry which is preliminary data.</text>
</comment>
<dbReference type="EMBL" id="DQFB01000003">
    <property type="protein sequence ID" value="HCQ40498.1"/>
    <property type="molecule type" value="Genomic_DNA"/>
</dbReference>
<accession>A0A656PM44</accession>
<keyword evidence="1" id="KW-1133">Transmembrane helix</keyword>
<feature type="transmembrane region" description="Helical" evidence="1">
    <location>
        <begin position="204"/>
        <end position="220"/>
    </location>
</feature>
<keyword evidence="1" id="KW-0812">Transmembrane</keyword>
<reference evidence="2 3" key="1">
    <citation type="journal article" date="2018" name="Nat. Biotechnol.">
        <title>A standardized bacterial taxonomy based on genome phylogeny substantially revises the tree of life.</title>
        <authorList>
            <person name="Parks D.H."/>
            <person name="Chuvochina M."/>
            <person name="Waite D.W."/>
            <person name="Rinke C."/>
            <person name="Skarshewski A."/>
            <person name="Chaumeil P.A."/>
            <person name="Hugenholtz P."/>
        </authorList>
    </citation>
    <scope>NUCLEOTIDE SEQUENCE [LARGE SCALE GENOMIC DNA]</scope>
    <source>
        <strain evidence="2">UBA12021</strain>
    </source>
</reference>
<feature type="transmembrane region" description="Helical" evidence="1">
    <location>
        <begin position="35"/>
        <end position="54"/>
    </location>
</feature>